<name>A0A2K8KE30_9RHOB</name>
<evidence type="ECO:0000313" key="2">
    <source>
        <dbReference type="Proteomes" id="UP000228948"/>
    </source>
</evidence>
<reference evidence="1 2" key="1">
    <citation type="submission" date="2017-11" db="EMBL/GenBank/DDBJ databases">
        <title>Revised Sequence and Annotation of the Rhodobaca barguzinensis strain alga05 Genome.</title>
        <authorList>
            <person name="Kopejtka K."/>
            <person name="Tomasch J.M."/>
            <person name="Bunk B."/>
            <person name="Koblizek M."/>
        </authorList>
    </citation>
    <scope>NUCLEOTIDE SEQUENCE [LARGE SCALE GENOMIC DNA]</scope>
    <source>
        <strain evidence="2">alga05</strain>
    </source>
</reference>
<dbReference type="RefSeq" id="WP_071480527.1">
    <property type="nucleotide sequence ID" value="NZ_CP024899.1"/>
</dbReference>
<dbReference type="KEGG" id="rbg:BG454_09320"/>
<dbReference type="AlphaFoldDB" id="A0A2K8KE30"/>
<accession>A0A2K8KE30</accession>
<dbReference type="Proteomes" id="UP000228948">
    <property type="component" value="Chromosome"/>
</dbReference>
<protein>
    <submittedName>
        <fullName evidence="1">Uncharacterized protein</fullName>
    </submittedName>
</protein>
<sequence>MTEEVSVRLEAALNDLVQRRQCITYGALAAQIGFDGPGRIRHLTNLLEALMEVDMAQGRPFRAATVISRASAGLPAQGFFIKASALGLCPYPLPPVAAKAFHDTQLEALFSGM</sequence>
<keyword evidence="2" id="KW-1185">Reference proteome</keyword>
<gene>
    <name evidence="1" type="ORF">BG454_09320</name>
</gene>
<dbReference type="EMBL" id="CP024899">
    <property type="protein sequence ID" value="ATX65995.1"/>
    <property type="molecule type" value="Genomic_DNA"/>
</dbReference>
<evidence type="ECO:0000313" key="1">
    <source>
        <dbReference type="EMBL" id="ATX65995.1"/>
    </source>
</evidence>
<dbReference type="OrthoDB" id="14198at2"/>
<proteinExistence type="predicted"/>
<dbReference type="STRING" id="441209.GCA_001870665_01642"/>
<organism evidence="1 2">
    <name type="scientific">Roseinatronobacter bogoriensis subsp. barguzinensis</name>
    <dbReference type="NCBI Taxonomy" id="441209"/>
    <lineage>
        <taxon>Bacteria</taxon>
        <taxon>Pseudomonadati</taxon>
        <taxon>Pseudomonadota</taxon>
        <taxon>Alphaproteobacteria</taxon>
        <taxon>Rhodobacterales</taxon>
        <taxon>Paracoccaceae</taxon>
        <taxon>Roseinatronobacter</taxon>
    </lineage>
</organism>